<evidence type="ECO:0000256" key="8">
    <source>
        <dbReference type="ARBA" id="ARBA00034617"/>
    </source>
</evidence>
<dbReference type="InterPro" id="IPR027417">
    <property type="entry name" value="P-loop_NTPase"/>
</dbReference>
<evidence type="ECO:0000259" key="11">
    <source>
        <dbReference type="Pfam" id="PF01935"/>
    </source>
</evidence>
<dbReference type="Gene3D" id="3.40.50.300">
    <property type="entry name" value="P-loop containing nucleotide triphosphate hydrolases"/>
    <property type="match status" value="2"/>
</dbReference>
<dbReference type="GO" id="GO:0043138">
    <property type="term" value="F:3'-5' DNA helicase activity"/>
    <property type="evidence" value="ECO:0007669"/>
    <property type="project" value="UniProtKB-EC"/>
</dbReference>
<dbReference type="InterPro" id="IPR033186">
    <property type="entry name" value="HerA_C"/>
</dbReference>
<dbReference type="Proteomes" id="UP000277582">
    <property type="component" value="Unassembled WGS sequence"/>
</dbReference>
<evidence type="ECO:0000256" key="3">
    <source>
        <dbReference type="ARBA" id="ARBA00022801"/>
    </source>
</evidence>
<dbReference type="EMBL" id="RCOS01000066">
    <property type="protein sequence ID" value="RSN75953.1"/>
    <property type="molecule type" value="Genomic_DNA"/>
</dbReference>
<dbReference type="InterPro" id="IPR002789">
    <property type="entry name" value="HerA_central"/>
</dbReference>
<evidence type="ECO:0000256" key="6">
    <source>
        <dbReference type="ARBA" id="ARBA00023125"/>
    </source>
</evidence>
<evidence type="ECO:0000256" key="7">
    <source>
        <dbReference type="ARBA" id="ARBA00023235"/>
    </source>
</evidence>
<dbReference type="EMBL" id="RXII01000041">
    <property type="protein sequence ID" value="RZN62630.1"/>
    <property type="molecule type" value="Genomic_DNA"/>
</dbReference>
<dbReference type="Pfam" id="PF09378">
    <property type="entry name" value="HAS-barrel"/>
    <property type="match status" value="1"/>
</dbReference>
<keyword evidence="2" id="KW-0547">Nucleotide-binding</keyword>
<comment type="catalytic activity">
    <reaction evidence="8">
        <text>Couples ATP hydrolysis with the unwinding of duplex DNA by translocating in the 3'-5' direction.</text>
        <dbReference type="EC" id="5.6.2.4"/>
    </reaction>
</comment>
<evidence type="ECO:0000259" key="12">
    <source>
        <dbReference type="Pfam" id="PF05872"/>
    </source>
</evidence>
<dbReference type="GO" id="GO:0016787">
    <property type="term" value="F:hydrolase activity"/>
    <property type="evidence" value="ECO:0007669"/>
    <property type="project" value="UniProtKB-KW"/>
</dbReference>
<evidence type="ECO:0000259" key="13">
    <source>
        <dbReference type="Pfam" id="PF09378"/>
    </source>
</evidence>
<keyword evidence="5 14" id="KW-0067">ATP-binding</keyword>
<name>A0A429GQG1_9CREN</name>
<keyword evidence="7" id="KW-0413">Isomerase</keyword>
<dbReference type="GO" id="GO:0005524">
    <property type="term" value="F:ATP binding"/>
    <property type="evidence" value="ECO:0007669"/>
    <property type="project" value="UniProtKB-KW"/>
</dbReference>
<evidence type="ECO:0000256" key="5">
    <source>
        <dbReference type="ARBA" id="ARBA00022840"/>
    </source>
</evidence>
<accession>A0A429GQG1</accession>
<dbReference type="PANTHER" id="PTHR42957">
    <property type="entry name" value="HELICASE MJ1565-RELATED"/>
    <property type="match status" value="1"/>
</dbReference>
<evidence type="ECO:0000256" key="10">
    <source>
        <dbReference type="ARBA" id="ARBA00048988"/>
    </source>
</evidence>
<comment type="catalytic activity">
    <reaction evidence="10">
        <text>ATP + H2O = ADP + phosphate + H(+)</text>
        <dbReference type="Rhea" id="RHEA:13065"/>
        <dbReference type="ChEBI" id="CHEBI:15377"/>
        <dbReference type="ChEBI" id="CHEBI:15378"/>
        <dbReference type="ChEBI" id="CHEBI:30616"/>
        <dbReference type="ChEBI" id="CHEBI:43474"/>
        <dbReference type="ChEBI" id="CHEBI:456216"/>
        <dbReference type="EC" id="5.6.2.4"/>
    </reaction>
</comment>
<evidence type="ECO:0000313" key="15">
    <source>
        <dbReference type="EMBL" id="RZN62630.1"/>
    </source>
</evidence>
<evidence type="ECO:0000313" key="16">
    <source>
        <dbReference type="Proteomes" id="UP000277582"/>
    </source>
</evidence>
<dbReference type="Proteomes" id="UP000316217">
    <property type="component" value="Unassembled WGS sequence"/>
</dbReference>
<dbReference type="GO" id="GO:0003677">
    <property type="term" value="F:DNA binding"/>
    <property type="evidence" value="ECO:0007669"/>
    <property type="project" value="UniProtKB-KW"/>
</dbReference>
<dbReference type="Pfam" id="PF05872">
    <property type="entry name" value="HerA_C"/>
    <property type="match status" value="1"/>
</dbReference>
<keyword evidence="3" id="KW-0378">Hydrolase</keyword>
<organism evidence="14 16">
    <name type="scientific">Candidatus Methanodesulfokora washburnensis</name>
    <dbReference type="NCBI Taxonomy" id="2478471"/>
    <lineage>
        <taxon>Archaea</taxon>
        <taxon>Thermoproteota</taxon>
        <taxon>Candidatus Korarchaeia</taxon>
        <taxon>Candidatus Korarchaeia incertae sedis</taxon>
        <taxon>Candidatus Methanodesulfokora</taxon>
    </lineage>
</organism>
<reference evidence="14 16" key="1">
    <citation type="submission" date="2018-10" db="EMBL/GenBank/DDBJ databases">
        <title>Co-occurring genomic capacity for anaerobic methane metabolism and dissimilatory sulfite reduction discovered in the Korarchaeota.</title>
        <authorList>
            <person name="Mckay L.J."/>
            <person name="Dlakic M."/>
            <person name="Fields M.W."/>
            <person name="Delmont T.O."/>
            <person name="Eren A.M."/>
            <person name="Jay Z.J."/>
            <person name="Klingelsmith K.B."/>
            <person name="Rusch D.B."/>
            <person name="Inskeep W.P."/>
        </authorList>
    </citation>
    <scope>NUCLEOTIDE SEQUENCE [LARGE SCALE GENOMIC DNA]</scope>
    <source>
        <strain evidence="14 16">MDKW</strain>
    </source>
</reference>
<evidence type="ECO:0000313" key="17">
    <source>
        <dbReference type="Proteomes" id="UP000316217"/>
    </source>
</evidence>
<comment type="caution">
    <text evidence="14">The sequence shown here is derived from an EMBL/GenBank/DDBJ whole genome shotgun (WGS) entry which is preliminary data.</text>
</comment>
<dbReference type="GO" id="GO:0043139">
    <property type="term" value="F:5'-3' DNA helicase activity"/>
    <property type="evidence" value="ECO:0007669"/>
    <property type="project" value="UniProtKB-EC"/>
</dbReference>
<feature type="domain" description="Helicase HerA barrel" evidence="13">
    <location>
        <begin position="8"/>
        <end position="74"/>
    </location>
</feature>
<comment type="catalytic activity">
    <reaction evidence="9">
        <text>ATP + H2O = ADP + phosphate + H(+)</text>
        <dbReference type="Rhea" id="RHEA:13065"/>
        <dbReference type="ChEBI" id="CHEBI:15377"/>
        <dbReference type="ChEBI" id="CHEBI:15378"/>
        <dbReference type="ChEBI" id="CHEBI:30616"/>
        <dbReference type="ChEBI" id="CHEBI:43474"/>
        <dbReference type="ChEBI" id="CHEBI:456216"/>
        <dbReference type="EC" id="5.6.2.3"/>
    </reaction>
</comment>
<evidence type="ECO:0000256" key="1">
    <source>
        <dbReference type="ARBA" id="ARBA00007816"/>
    </source>
</evidence>
<dbReference type="OrthoDB" id="107033at2157"/>
<reference evidence="15 17" key="2">
    <citation type="journal article" date="2019" name="Nat. Microbiol.">
        <title>Wide diversity of methane and short-chain alkane metabolisms in uncultured archaea.</title>
        <authorList>
            <person name="Borrel G."/>
            <person name="Adam P.S."/>
            <person name="McKay L.J."/>
            <person name="Chen L.X."/>
            <person name="Sierra-Garcia I.N."/>
            <person name="Sieber C.M."/>
            <person name="Letourneur Q."/>
            <person name="Ghozlane A."/>
            <person name="Andersen G.L."/>
            <person name="Li W.J."/>
            <person name="Hallam S.J."/>
            <person name="Muyzer G."/>
            <person name="de Oliveira V.M."/>
            <person name="Inskeep W.P."/>
            <person name="Banfield J.F."/>
            <person name="Gribaldo S."/>
        </authorList>
    </citation>
    <scope>NUCLEOTIDE SEQUENCE [LARGE SCALE GENOMIC DNA]</scope>
    <source>
        <strain evidence="15">NM4</strain>
    </source>
</reference>
<evidence type="ECO:0000256" key="4">
    <source>
        <dbReference type="ARBA" id="ARBA00022806"/>
    </source>
</evidence>
<feature type="domain" description="Helicase HerA central" evidence="11">
    <location>
        <begin position="133"/>
        <end position="369"/>
    </location>
</feature>
<evidence type="ECO:0000256" key="2">
    <source>
        <dbReference type="ARBA" id="ARBA00022741"/>
    </source>
</evidence>
<sequence>MNDVIGMIAEVTTPTEVEFVASRDHIPQVGDYVMLEFDGNRSILGMITHVERGSIELSDRSLRFAEEVEKIVRMIGGKPSNWARATVKLLGMVTNTENGVELMMPRSPPPTGGAVGRAPSDVLRRIFSDAGQVKLGHLLTREDVEVRIDINEVVSRHLAVLAVTGAGKSNSIAVIIKEVVERGGPVVLFDMHSEYAGIDLGNGCPVVEIDPFLDVNKLSLKELARLLGISYEKAAKQYIYLRRAWNLINQAYDRDRINELIKEAGGSPKGSADFLECLELVVKKMIEATKQDKPRVQLIDNDIEIEKKDRNSIYSLLARIENLKENYGNIIKPNEGEIADRIRGGTLVVVKLGSVDTDISDVIVGHALSTILSRAKRRIIHGKHHIPVLTVLEEAHILIPNDRTTYTREAASRIAREGRKFGVGLILVSQRPKKLDQDVLSQMVNKIILRIVEPEDQSYVVRATEFMSEEMLEYLPSLNVGEAILVGPMVKIPAIVKFDKFEGKRGGASIRATDVWKISSEDSENQYWEMIR</sequence>
<protein>
    <submittedName>
        <fullName evidence="14">ATP-binding protein</fullName>
    </submittedName>
</protein>
<comment type="similarity">
    <text evidence="1">Belongs to the HerA family.</text>
</comment>
<keyword evidence="6" id="KW-0238">DNA-binding</keyword>
<dbReference type="InterPro" id="IPR018538">
    <property type="entry name" value="HerA_barrel_dom"/>
</dbReference>
<gene>
    <name evidence="14" type="ORF">D6D85_05305</name>
    <name evidence="15" type="ORF">EF810_02385</name>
</gene>
<dbReference type="SUPFAM" id="SSF52540">
    <property type="entry name" value="P-loop containing nucleoside triphosphate hydrolases"/>
    <property type="match status" value="1"/>
</dbReference>
<feature type="domain" description="Helicase HerA-like C-terminal" evidence="12">
    <location>
        <begin position="389"/>
        <end position="485"/>
    </location>
</feature>
<dbReference type="AlphaFoldDB" id="A0A429GQG1"/>
<evidence type="ECO:0000256" key="9">
    <source>
        <dbReference type="ARBA" id="ARBA00048954"/>
    </source>
</evidence>
<dbReference type="RefSeq" id="WP_125670991.1">
    <property type="nucleotide sequence ID" value="NZ_RCOS01000066.1"/>
</dbReference>
<keyword evidence="4" id="KW-0347">Helicase</keyword>
<keyword evidence="16" id="KW-1185">Reference proteome</keyword>
<dbReference type="PANTHER" id="PTHR42957:SF1">
    <property type="entry name" value="HELICASE MJ1565-RELATED"/>
    <property type="match status" value="1"/>
</dbReference>
<proteinExistence type="inferred from homology"/>
<dbReference type="Pfam" id="PF01935">
    <property type="entry name" value="DUF87"/>
    <property type="match status" value="1"/>
</dbReference>
<dbReference type="InterPro" id="IPR008571">
    <property type="entry name" value="HerA-like"/>
</dbReference>
<evidence type="ECO:0000313" key="14">
    <source>
        <dbReference type="EMBL" id="RSN75953.1"/>
    </source>
</evidence>